<evidence type="ECO:0000256" key="5">
    <source>
        <dbReference type="ARBA" id="ARBA00022475"/>
    </source>
</evidence>
<evidence type="ECO:0000313" key="28">
    <source>
        <dbReference type="Ensembl" id="ENSECRP00000011658.1"/>
    </source>
</evidence>
<keyword evidence="9" id="KW-0479">Metal-binding</keyword>
<evidence type="ECO:0000256" key="2">
    <source>
        <dbReference type="ARBA" id="ARBA00010609"/>
    </source>
</evidence>
<dbReference type="FunFam" id="2.60.40.420:FF:000033">
    <property type="entry name" value="Ceruloplasmin"/>
    <property type="match status" value="1"/>
</dbReference>
<evidence type="ECO:0000256" key="25">
    <source>
        <dbReference type="SAM" id="SignalP"/>
    </source>
</evidence>
<organism evidence="28 29">
    <name type="scientific">Erpetoichthys calabaricus</name>
    <name type="common">Rope fish</name>
    <name type="synonym">Calamoichthys calabaricus</name>
    <dbReference type="NCBI Taxonomy" id="27687"/>
    <lineage>
        <taxon>Eukaryota</taxon>
        <taxon>Metazoa</taxon>
        <taxon>Chordata</taxon>
        <taxon>Craniata</taxon>
        <taxon>Vertebrata</taxon>
        <taxon>Euteleostomi</taxon>
        <taxon>Actinopterygii</taxon>
        <taxon>Polypteriformes</taxon>
        <taxon>Polypteridae</taxon>
        <taxon>Erpetoichthys</taxon>
    </lineage>
</organism>
<name>A0A8C4X828_ERPCA</name>
<keyword evidence="29" id="KW-1185">Reference proteome</keyword>
<feature type="domain" description="Plastocyanin-like" evidence="26">
    <location>
        <begin position="955"/>
        <end position="1057"/>
    </location>
</feature>
<dbReference type="GO" id="GO:0004322">
    <property type="term" value="F:ferroxidase activity"/>
    <property type="evidence" value="ECO:0007669"/>
    <property type="project" value="UniProtKB-EC"/>
</dbReference>
<keyword evidence="13" id="KW-1133">Transmembrane helix</keyword>
<evidence type="ECO:0000256" key="21">
    <source>
        <dbReference type="ARBA" id="ARBA00048206"/>
    </source>
</evidence>
<evidence type="ECO:0000256" key="24">
    <source>
        <dbReference type="ARBA" id="ARBA00068243"/>
    </source>
</evidence>
<evidence type="ECO:0000256" key="8">
    <source>
        <dbReference type="ARBA" id="ARBA00022692"/>
    </source>
</evidence>
<evidence type="ECO:0000259" key="27">
    <source>
        <dbReference type="Pfam" id="PF07732"/>
    </source>
</evidence>
<evidence type="ECO:0000256" key="18">
    <source>
        <dbReference type="ARBA" id="ARBA00023157"/>
    </source>
</evidence>
<evidence type="ECO:0000256" key="11">
    <source>
        <dbReference type="ARBA" id="ARBA00022737"/>
    </source>
</evidence>
<evidence type="ECO:0000256" key="12">
    <source>
        <dbReference type="ARBA" id="ARBA00022837"/>
    </source>
</evidence>
<dbReference type="FunFam" id="2.60.40.420:FF:000002">
    <property type="entry name" value="Hephaestin like 1"/>
    <property type="match status" value="1"/>
</dbReference>
<comment type="cofactor">
    <cofactor evidence="1">
        <name>Cu cation</name>
        <dbReference type="ChEBI" id="CHEBI:23378"/>
    </cofactor>
</comment>
<keyword evidence="12" id="KW-0106">Calcium</keyword>
<sequence length="1090" mass="124843">MIKFNQCLILMLIFASTAYGVTRKYYLGIEEIEWDYAPSKINLILNKPVAEDEHAAIFLLPGPDRIGSIYKKAVFQQFTNSSYKEKIQKQEWLGFLGPILAAEEGDTVIVHLKNFASRPYSLHSHGVKYDKKNEGAFYPDNTTNEQKQDDHIYPGQNFTYTWEVSESHAPTTDDDNCMTWIYHSHIDAPKDISSGLIGPLITCKKGYLDIFGEKEADYMFALMFSVVDENLSWYLDDNIKKYCSSPDKVDKDNEDFQESNKMHSINGYVYGNLPGLAMCSGSKIRWHLFGMGNEVDVHSAFFHGQILTDRNHHVDTISLFPATFVSAKMVPRNPGKWLLSCQVNDHVEAGMQAYFQVNQCFPPWQQAKINGVERRYFIAAEEVLWDYGPTGKNLFTGDPLTVDSEAQIFFENGPHRIGGKYKKAVFTEYTDESFKARKKRNSSEEHLGILGPVIRAEVGDTIHVTFWNNASYPFSIQPHGVQYTKNNEGAFYSIIPGRHETLSPASHVLPGENFTYEWTVPEDTGPMLDDPDCITWFYYSAVDSIKDTNSGLVGPLLVCKKRTLVSGKQKNVGKEFHLLSTVFDENLSWYLDDNIKIFAQSPNDVDKENEDFQESNKMHSINGYMFGNLPGLNMCKGEKVSWHITGLGTEVDIHSIFFQGNTFLMKGMRRDVVSVFPHTSETVIMEPDALGRFNVKCRTTDHLIGGMKQFYQVEKCQWWNIPFNPITFHEKTYYIAAEEVEWDYSPDRTWETERHQFQNESPGNAFIEKEDKFIGSKYKKVVYREYTNSKFNTLKERGEDEMHLEILGPLIHGNVDDRIKIVFKNNASRPYSIHAQGVKTESPKVYTTSPGEVHTYTWYIPKRSGPGDSDFDCNVWAYFSTVDAVKDMFSGLVGPLIICKKRIRETLGLKKKQKEFALLFMIFDENQSWYLDENIQTYIHNSTQVQKDSEEFMESNMMHAINGKIYGNLKGLTMTAGEKVSWYLMGFGNEVDLHTAHFHGHSFDYKMSGTHRADVFDLFPATLQTLEMTPQYPGNWLLHCHVTDHIHSGMETTYTVLEKEGKAAEVFVALTICGMRQADLGYNTLYPRFD</sequence>
<keyword evidence="10 25" id="KW-0732">Signal</keyword>
<dbReference type="FunFam" id="2.60.40.420:FF:000015">
    <property type="entry name" value="Ceruloplasmin"/>
    <property type="match status" value="1"/>
</dbReference>
<evidence type="ECO:0000256" key="1">
    <source>
        <dbReference type="ARBA" id="ARBA00001935"/>
    </source>
</evidence>
<keyword evidence="17" id="KW-0472">Membrane</keyword>
<dbReference type="InterPro" id="IPR011706">
    <property type="entry name" value="Cu-oxidase_C"/>
</dbReference>
<dbReference type="InterPro" id="IPR045087">
    <property type="entry name" value="Cu-oxidase_fam"/>
</dbReference>
<dbReference type="InterPro" id="IPR033138">
    <property type="entry name" value="Cu_oxidase_CS"/>
</dbReference>
<feature type="signal peptide" evidence="25">
    <location>
        <begin position="1"/>
        <end position="20"/>
    </location>
</feature>
<comment type="catalytic activity">
    <reaction evidence="21">
        <text>4 Fe(2+) + O2 + 4 H(+) = 4 Fe(3+) + 2 H2O</text>
        <dbReference type="Rhea" id="RHEA:11148"/>
        <dbReference type="ChEBI" id="CHEBI:15377"/>
        <dbReference type="ChEBI" id="CHEBI:15378"/>
        <dbReference type="ChEBI" id="CHEBI:15379"/>
        <dbReference type="ChEBI" id="CHEBI:29033"/>
        <dbReference type="ChEBI" id="CHEBI:29034"/>
        <dbReference type="EC" id="1.16.3.1"/>
    </reaction>
    <physiologicalReaction direction="left-to-right" evidence="21">
        <dbReference type="Rhea" id="RHEA:11149"/>
    </physiologicalReaction>
</comment>
<feature type="domain" description="Plastocyanin-like" evidence="27">
    <location>
        <begin position="449"/>
        <end position="561"/>
    </location>
</feature>
<comment type="subunit">
    <text evidence="23">Part of a complex composed of SLC40A1/ferroportin, TF/transferrin and HEPH/hephaestin that transfers iron from cells to transferrin.</text>
</comment>
<comment type="function">
    <text evidence="22">Plasma membrane ferroxidase that mediates the extracellular conversion of ferrous/Fe(2+) iron into its ferric/Fe(3+) form. Couples ferroportin which specifically exports ferrous/Fe(2+) iron from cells to transferrin that only binds and shuttles extracellular ferric/Fe(3+) iron throughout the body. By helping iron transfer from cells to blood mainly contributes to dietary iron absorption by the intestinal epithelium and more generally regulates iron levels in the body.</text>
</comment>
<evidence type="ECO:0000256" key="9">
    <source>
        <dbReference type="ARBA" id="ARBA00022723"/>
    </source>
</evidence>
<evidence type="ECO:0000259" key="26">
    <source>
        <dbReference type="Pfam" id="PF07731"/>
    </source>
</evidence>
<keyword evidence="15" id="KW-0408">Iron</keyword>
<reference evidence="28" key="3">
    <citation type="submission" date="2025-09" db="UniProtKB">
        <authorList>
            <consortium name="Ensembl"/>
        </authorList>
    </citation>
    <scope>IDENTIFICATION</scope>
</reference>
<dbReference type="EC" id="1.16.3.1" evidence="3"/>
<dbReference type="Ensembl" id="ENSECRT00000011849.1">
    <property type="protein sequence ID" value="ENSECRP00000011658.1"/>
    <property type="gene ID" value="ENSECRG00000007748.1"/>
</dbReference>
<keyword evidence="19" id="KW-0325">Glycoprotein</keyword>
<comment type="similarity">
    <text evidence="2">Belongs to the multicopper oxidase family.</text>
</comment>
<evidence type="ECO:0000256" key="22">
    <source>
        <dbReference type="ARBA" id="ARBA00054029"/>
    </source>
</evidence>
<keyword evidence="6" id="KW-0410">Iron transport</keyword>
<dbReference type="InterPro" id="IPR011707">
    <property type="entry name" value="Cu-oxidase-like_N"/>
</dbReference>
<evidence type="ECO:0000256" key="7">
    <source>
        <dbReference type="ARBA" id="ARBA00022553"/>
    </source>
</evidence>
<keyword evidence="11" id="KW-0677">Repeat</keyword>
<evidence type="ECO:0000256" key="4">
    <source>
        <dbReference type="ARBA" id="ARBA00022448"/>
    </source>
</evidence>
<dbReference type="GeneTree" id="ENSGT00940000155866"/>
<keyword evidence="7" id="KW-0597">Phosphoprotein</keyword>
<dbReference type="InterPro" id="IPR002355">
    <property type="entry name" value="Cu_oxidase_Cu_BS"/>
</dbReference>
<evidence type="ECO:0000256" key="10">
    <source>
        <dbReference type="ARBA" id="ARBA00022729"/>
    </source>
</evidence>
<accession>A0A8C4X828</accession>
<dbReference type="PROSITE" id="PS00079">
    <property type="entry name" value="MULTICOPPER_OXIDASE1"/>
    <property type="match status" value="2"/>
</dbReference>
<evidence type="ECO:0000256" key="16">
    <source>
        <dbReference type="ARBA" id="ARBA00023065"/>
    </source>
</evidence>
<feature type="domain" description="Plastocyanin-like" evidence="27">
    <location>
        <begin position="95"/>
        <end position="201"/>
    </location>
</feature>
<keyword evidence="8" id="KW-0812">Transmembrane</keyword>
<feature type="domain" description="Plastocyanin-like" evidence="26">
    <location>
        <begin position="313"/>
        <end position="358"/>
    </location>
</feature>
<comment type="subcellular location">
    <subcellularLocation>
        <location evidence="20">Basolateral cell membrane</location>
        <topology evidence="20">Single-pass type I membrane protein</topology>
    </subcellularLocation>
</comment>
<dbReference type="GO" id="GO:0005507">
    <property type="term" value="F:copper ion binding"/>
    <property type="evidence" value="ECO:0007669"/>
    <property type="project" value="InterPro"/>
</dbReference>
<reference evidence="28" key="2">
    <citation type="submission" date="2025-08" db="UniProtKB">
        <authorList>
            <consortium name="Ensembl"/>
        </authorList>
    </citation>
    <scope>IDENTIFICATION</scope>
</reference>
<dbReference type="PANTHER" id="PTHR11709">
    <property type="entry name" value="MULTI-COPPER OXIDASE"/>
    <property type="match status" value="1"/>
</dbReference>
<dbReference type="Pfam" id="PF07732">
    <property type="entry name" value="Cu-oxidase_3"/>
    <property type="match status" value="2"/>
</dbReference>
<evidence type="ECO:0000256" key="15">
    <source>
        <dbReference type="ARBA" id="ARBA00023004"/>
    </source>
</evidence>
<dbReference type="GO" id="GO:0016323">
    <property type="term" value="C:basolateral plasma membrane"/>
    <property type="evidence" value="ECO:0007669"/>
    <property type="project" value="UniProtKB-SubCell"/>
</dbReference>
<evidence type="ECO:0000256" key="6">
    <source>
        <dbReference type="ARBA" id="ARBA00022496"/>
    </source>
</evidence>
<keyword evidence="14" id="KW-0560">Oxidoreductase</keyword>
<keyword evidence="4" id="KW-0813">Transport</keyword>
<evidence type="ECO:0000256" key="19">
    <source>
        <dbReference type="ARBA" id="ARBA00023180"/>
    </source>
</evidence>
<dbReference type="SUPFAM" id="SSF49503">
    <property type="entry name" value="Cupredoxins"/>
    <property type="match status" value="6"/>
</dbReference>
<keyword evidence="16" id="KW-0406">Ion transport</keyword>
<feature type="chain" id="PRO_5034341538" description="Hephaestin" evidence="25">
    <location>
        <begin position="21"/>
        <end position="1090"/>
    </location>
</feature>
<dbReference type="GO" id="GO:0006826">
    <property type="term" value="P:iron ion transport"/>
    <property type="evidence" value="ECO:0007669"/>
    <property type="project" value="UniProtKB-KW"/>
</dbReference>
<dbReference type="PROSITE" id="PS00080">
    <property type="entry name" value="MULTICOPPER_OXIDASE2"/>
    <property type="match status" value="1"/>
</dbReference>
<keyword evidence="5" id="KW-1003">Cell membrane</keyword>
<dbReference type="AlphaFoldDB" id="A0A8C4X828"/>
<protein>
    <recommendedName>
        <fullName evidence="24">Hephaestin</fullName>
        <ecNumber evidence="3">1.16.3.1</ecNumber>
    </recommendedName>
</protein>
<evidence type="ECO:0000256" key="3">
    <source>
        <dbReference type="ARBA" id="ARBA00013107"/>
    </source>
</evidence>
<keyword evidence="18" id="KW-1015">Disulfide bond</keyword>
<dbReference type="Proteomes" id="UP000694620">
    <property type="component" value="Chromosome 2"/>
</dbReference>
<dbReference type="CDD" id="cd11021">
    <property type="entry name" value="CuRO_2_ceruloplasmin"/>
    <property type="match status" value="1"/>
</dbReference>
<proteinExistence type="inferred from homology"/>
<reference evidence="28" key="1">
    <citation type="submission" date="2021-06" db="EMBL/GenBank/DDBJ databases">
        <authorList>
            <consortium name="Wellcome Sanger Institute Data Sharing"/>
        </authorList>
    </citation>
    <scope>NUCLEOTIDE SEQUENCE [LARGE SCALE GENOMIC DNA]</scope>
</reference>
<dbReference type="Pfam" id="PF07731">
    <property type="entry name" value="Cu-oxidase_2"/>
    <property type="match status" value="2"/>
</dbReference>
<dbReference type="InterPro" id="IPR008972">
    <property type="entry name" value="Cupredoxin"/>
</dbReference>
<gene>
    <name evidence="28" type="primary">CP</name>
    <name evidence="28" type="synonym">cp</name>
</gene>
<evidence type="ECO:0000256" key="13">
    <source>
        <dbReference type="ARBA" id="ARBA00022989"/>
    </source>
</evidence>
<evidence type="ECO:0000256" key="17">
    <source>
        <dbReference type="ARBA" id="ARBA00023136"/>
    </source>
</evidence>
<dbReference type="FunFam" id="2.60.40.420:FF:000009">
    <property type="entry name" value="Ceruloplasmin"/>
    <property type="match status" value="1"/>
</dbReference>
<dbReference type="Gene3D" id="2.60.40.420">
    <property type="entry name" value="Cupredoxins - blue copper proteins"/>
    <property type="match status" value="5"/>
</dbReference>
<evidence type="ECO:0000313" key="29">
    <source>
        <dbReference type="Proteomes" id="UP000694620"/>
    </source>
</evidence>
<dbReference type="PANTHER" id="PTHR11709:SF226">
    <property type="entry name" value="CERULOPLASMIN"/>
    <property type="match status" value="1"/>
</dbReference>
<evidence type="ECO:0000256" key="20">
    <source>
        <dbReference type="ARBA" id="ARBA00023768"/>
    </source>
</evidence>
<evidence type="ECO:0000256" key="14">
    <source>
        <dbReference type="ARBA" id="ARBA00023002"/>
    </source>
</evidence>
<evidence type="ECO:0000256" key="23">
    <source>
        <dbReference type="ARBA" id="ARBA00065139"/>
    </source>
</evidence>